<gene>
    <name evidence="2" type="ORF">ACFQ2I_09655</name>
</gene>
<dbReference type="RefSeq" id="WP_377563855.1">
    <property type="nucleotide sequence ID" value="NZ_JBHTJZ010000009.1"/>
</dbReference>
<evidence type="ECO:0000313" key="3">
    <source>
        <dbReference type="Proteomes" id="UP001596989"/>
    </source>
</evidence>
<evidence type="ECO:0000313" key="2">
    <source>
        <dbReference type="EMBL" id="MFD0959659.1"/>
    </source>
</evidence>
<keyword evidence="3" id="KW-1185">Reference proteome</keyword>
<name>A0ABW3HQH1_9BACL</name>
<keyword evidence="1" id="KW-0812">Transmembrane</keyword>
<reference evidence="3" key="1">
    <citation type="journal article" date="2019" name="Int. J. Syst. Evol. Microbiol.">
        <title>The Global Catalogue of Microorganisms (GCM) 10K type strain sequencing project: providing services to taxonomists for standard genome sequencing and annotation.</title>
        <authorList>
            <consortium name="The Broad Institute Genomics Platform"/>
            <consortium name="The Broad Institute Genome Sequencing Center for Infectious Disease"/>
            <person name="Wu L."/>
            <person name="Ma J."/>
        </authorList>
    </citation>
    <scope>NUCLEOTIDE SEQUENCE [LARGE SCALE GENOMIC DNA]</scope>
    <source>
        <strain evidence="3">CCUG 59129</strain>
    </source>
</reference>
<sequence>MFLGNNGPSPSLLHPDWITALSVEEGSVSVNMHGHKAQVQQLLSDYSAGRGMQVQTPDRHSPNWDSEDSPYWLYAAALILFTATAIWLGYRFKGEQHSKD</sequence>
<evidence type="ECO:0000256" key="1">
    <source>
        <dbReference type="SAM" id="Phobius"/>
    </source>
</evidence>
<dbReference type="Proteomes" id="UP001596989">
    <property type="component" value="Unassembled WGS sequence"/>
</dbReference>
<keyword evidence="1" id="KW-0472">Membrane</keyword>
<dbReference type="EMBL" id="JBHTJZ010000009">
    <property type="protein sequence ID" value="MFD0959659.1"/>
    <property type="molecule type" value="Genomic_DNA"/>
</dbReference>
<protein>
    <submittedName>
        <fullName evidence="2">Uncharacterized protein</fullName>
    </submittedName>
</protein>
<organism evidence="2 3">
    <name type="scientific">Paenibacillus chungangensis</name>
    <dbReference type="NCBI Taxonomy" id="696535"/>
    <lineage>
        <taxon>Bacteria</taxon>
        <taxon>Bacillati</taxon>
        <taxon>Bacillota</taxon>
        <taxon>Bacilli</taxon>
        <taxon>Bacillales</taxon>
        <taxon>Paenibacillaceae</taxon>
        <taxon>Paenibacillus</taxon>
    </lineage>
</organism>
<proteinExistence type="predicted"/>
<keyword evidence="1" id="KW-1133">Transmembrane helix</keyword>
<feature type="transmembrane region" description="Helical" evidence="1">
    <location>
        <begin position="71"/>
        <end position="90"/>
    </location>
</feature>
<comment type="caution">
    <text evidence="2">The sequence shown here is derived from an EMBL/GenBank/DDBJ whole genome shotgun (WGS) entry which is preliminary data.</text>
</comment>
<accession>A0ABW3HQH1</accession>